<reference evidence="2 3" key="1">
    <citation type="submission" date="2020-08" db="EMBL/GenBank/DDBJ databases">
        <title>Sphingomonas sp. sand1-3 16S ribosomal RNA gene Genome sequencing and assembly.</title>
        <authorList>
            <person name="Kang M."/>
        </authorList>
    </citation>
    <scope>NUCLEOTIDE SEQUENCE [LARGE SCALE GENOMIC DNA]</scope>
    <source>
        <strain evidence="3">sand1-3</strain>
    </source>
</reference>
<feature type="transmembrane region" description="Helical" evidence="1">
    <location>
        <begin position="238"/>
        <end position="257"/>
    </location>
</feature>
<feature type="transmembrane region" description="Helical" evidence="1">
    <location>
        <begin position="337"/>
        <end position="360"/>
    </location>
</feature>
<evidence type="ECO:0000256" key="1">
    <source>
        <dbReference type="SAM" id="Phobius"/>
    </source>
</evidence>
<dbReference type="RefSeq" id="WP_187479294.1">
    <property type="nucleotide sequence ID" value="NZ_CP060697.1"/>
</dbReference>
<dbReference type="AlphaFoldDB" id="A0A7G9L140"/>
<evidence type="ECO:0000313" key="2">
    <source>
        <dbReference type="EMBL" id="QNM82339.1"/>
    </source>
</evidence>
<dbReference type="KEGG" id="ssau:H8M03_09990"/>
<feature type="transmembrane region" description="Helical" evidence="1">
    <location>
        <begin position="108"/>
        <end position="127"/>
    </location>
</feature>
<dbReference type="InterPro" id="IPR010640">
    <property type="entry name" value="Low_temperature_requirement_A"/>
</dbReference>
<dbReference type="PANTHER" id="PTHR36840">
    <property type="entry name" value="BLL5714 PROTEIN"/>
    <property type="match status" value="1"/>
</dbReference>
<feature type="transmembrane region" description="Helical" evidence="1">
    <location>
        <begin position="208"/>
        <end position="226"/>
    </location>
</feature>
<organism evidence="2 3">
    <name type="scientific">Sphingomonas sabuli</name>
    <dbReference type="NCBI Taxonomy" id="2764186"/>
    <lineage>
        <taxon>Bacteria</taxon>
        <taxon>Pseudomonadati</taxon>
        <taxon>Pseudomonadota</taxon>
        <taxon>Alphaproteobacteria</taxon>
        <taxon>Sphingomonadales</taxon>
        <taxon>Sphingomonadaceae</taxon>
        <taxon>Sphingomonas</taxon>
    </lineage>
</organism>
<dbReference type="Proteomes" id="UP000515861">
    <property type="component" value="Chromosome"/>
</dbReference>
<feature type="transmembrane region" description="Helical" evidence="1">
    <location>
        <begin position="139"/>
        <end position="159"/>
    </location>
</feature>
<proteinExistence type="predicted"/>
<keyword evidence="3" id="KW-1185">Reference proteome</keyword>
<evidence type="ECO:0000313" key="3">
    <source>
        <dbReference type="Proteomes" id="UP000515861"/>
    </source>
</evidence>
<keyword evidence="1" id="KW-0472">Membrane</keyword>
<feature type="transmembrane region" description="Helical" evidence="1">
    <location>
        <begin position="308"/>
        <end position="330"/>
    </location>
</feature>
<sequence>MSGRVRLVRDPDAKHVSVDFVELYFDLVYVFAVTQVSHFLLTHLGAVGLVQAGILFLAVWWAWTFTAWATNWLNPSCVPVRAMVFCVMLASLGMSASIPDAFGERGLWFALSYVAIQLGRTLYLVWIMWQVRPRLAMSLLRVAGWFVLSAPFWIGGALVEADLRLILWFAAIAIEFLGPLVQFALPVLGRSTTRDYAVSGAHMAERSALFIIVALGEGVLITGALFSEIEWNTGNVLAALVAFAGTVAMWWVYFDVGMRRGVDHIEHDADSGRVARNAYTYSHIPIVAGIIVAAVADEMMLEHPLGHASLAFIGCSLGGGALFLAGTMLFKRVTSTGLLWPLSHLVGLVLFGLAAVWAVLAHPTPLAVGSVAAALLAIVAVWEWGSFHGGWVERGLPVPGFVQRYADWRLGKAAARNKAVSPPDDRG</sequence>
<dbReference type="EMBL" id="CP060697">
    <property type="protein sequence ID" value="QNM82339.1"/>
    <property type="molecule type" value="Genomic_DNA"/>
</dbReference>
<keyword evidence="1" id="KW-1133">Transmembrane helix</keyword>
<feature type="transmembrane region" description="Helical" evidence="1">
    <location>
        <begin position="21"/>
        <end position="41"/>
    </location>
</feature>
<accession>A0A7G9L140</accession>
<name>A0A7G9L140_9SPHN</name>
<feature type="transmembrane region" description="Helical" evidence="1">
    <location>
        <begin position="278"/>
        <end position="296"/>
    </location>
</feature>
<feature type="transmembrane region" description="Helical" evidence="1">
    <location>
        <begin position="47"/>
        <end position="70"/>
    </location>
</feature>
<gene>
    <name evidence="2" type="ORF">H8M03_09990</name>
</gene>
<feature type="transmembrane region" description="Helical" evidence="1">
    <location>
        <begin position="82"/>
        <end position="102"/>
    </location>
</feature>
<feature type="transmembrane region" description="Helical" evidence="1">
    <location>
        <begin position="366"/>
        <end position="385"/>
    </location>
</feature>
<keyword evidence="1" id="KW-0812">Transmembrane</keyword>
<dbReference type="Pfam" id="PF06772">
    <property type="entry name" value="LtrA"/>
    <property type="match status" value="1"/>
</dbReference>
<protein>
    <submittedName>
        <fullName evidence="2">Low temperature requirement protein A</fullName>
    </submittedName>
</protein>
<feature type="transmembrane region" description="Helical" evidence="1">
    <location>
        <begin position="165"/>
        <end position="188"/>
    </location>
</feature>
<dbReference type="PANTHER" id="PTHR36840:SF1">
    <property type="entry name" value="BLL5714 PROTEIN"/>
    <property type="match status" value="1"/>
</dbReference>